<dbReference type="Proteomes" id="UP000600918">
    <property type="component" value="Unassembled WGS sequence"/>
</dbReference>
<reference evidence="1" key="1">
    <citation type="journal article" date="2020" name="G3 (Bethesda)">
        <title>High-Quality Assemblies for Three Invasive Social Wasps from the &lt;i&gt;Vespula&lt;/i&gt; Genus.</title>
        <authorList>
            <person name="Harrop T.W.R."/>
            <person name="Guhlin J."/>
            <person name="McLaughlin G.M."/>
            <person name="Permina E."/>
            <person name="Stockwell P."/>
            <person name="Gilligan J."/>
            <person name="Le Lec M.F."/>
            <person name="Gruber M.A.M."/>
            <person name="Quinn O."/>
            <person name="Lovegrove M."/>
            <person name="Duncan E.J."/>
            <person name="Remnant E.J."/>
            <person name="Van Eeckhoven J."/>
            <person name="Graham B."/>
            <person name="Knapp R.A."/>
            <person name="Langford K.W."/>
            <person name="Kronenberg Z."/>
            <person name="Press M.O."/>
            <person name="Eacker S.M."/>
            <person name="Wilson-Rankin E.E."/>
            <person name="Purcell J."/>
            <person name="Lester P.J."/>
            <person name="Dearden P.K."/>
        </authorList>
    </citation>
    <scope>NUCLEOTIDE SEQUENCE</scope>
    <source>
        <strain evidence="1">Volc-1</strain>
    </source>
</reference>
<organism evidence="1 2">
    <name type="scientific">Vespula pensylvanica</name>
    <name type="common">Western yellow jacket</name>
    <name type="synonym">Wasp</name>
    <dbReference type="NCBI Taxonomy" id="30213"/>
    <lineage>
        <taxon>Eukaryota</taxon>
        <taxon>Metazoa</taxon>
        <taxon>Ecdysozoa</taxon>
        <taxon>Arthropoda</taxon>
        <taxon>Hexapoda</taxon>
        <taxon>Insecta</taxon>
        <taxon>Pterygota</taxon>
        <taxon>Neoptera</taxon>
        <taxon>Endopterygota</taxon>
        <taxon>Hymenoptera</taxon>
        <taxon>Apocrita</taxon>
        <taxon>Aculeata</taxon>
        <taxon>Vespoidea</taxon>
        <taxon>Vespidae</taxon>
        <taxon>Vespinae</taxon>
        <taxon>Vespula</taxon>
    </lineage>
</organism>
<dbReference type="EMBL" id="JACSDY010000022">
    <property type="protein sequence ID" value="KAF7392489.1"/>
    <property type="molecule type" value="Genomic_DNA"/>
</dbReference>
<gene>
    <name evidence="1" type="ORF">H0235_017488</name>
</gene>
<keyword evidence="2" id="KW-1185">Reference proteome</keyword>
<evidence type="ECO:0000313" key="2">
    <source>
        <dbReference type="Proteomes" id="UP000600918"/>
    </source>
</evidence>
<sequence>MSESVIVASIGEHHETYFLAFGMEKTSDVSHTNTTDAENKTSYLLLLNIRISIDEALVFNLEDFETVDSCISSTLEHGEEMTKLQQISAYTDGLENENTKSADSPP</sequence>
<name>A0A834JT46_VESPE</name>
<evidence type="ECO:0000313" key="1">
    <source>
        <dbReference type="EMBL" id="KAF7392489.1"/>
    </source>
</evidence>
<proteinExistence type="predicted"/>
<protein>
    <submittedName>
        <fullName evidence="1">Uncharacterized protein</fullName>
    </submittedName>
</protein>
<accession>A0A834JT46</accession>
<dbReference type="AlphaFoldDB" id="A0A834JT46"/>
<comment type="caution">
    <text evidence="1">The sequence shown here is derived from an EMBL/GenBank/DDBJ whole genome shotgun (WGS) entry which is preliminary data.</text>
</comment>